<organism evidence="2 3">
    <name type="scientific">Chryseobacterium indoltheticum</name>
    <dbReference type="NCBI Taxonomy" id="254"/>
    <lineage>
        <taxon>Bacteria</taxon>
        <taxon>Pseudomonadati</taxon>
        <taxon>Bacteroidota</taxon>
        <taxon>Flavobacteriia</taxon>
        <taxon>Flavobacteriales</taxon>
        <taxon>Weeksellaceae</taxon>
        <taxon>Chryseobacterium group</taxon>
        <taxon>Chryseobacterium</taxon>
    </lineage>
</organism>
<dbReference type="InterPro" id="IPR013096">
    <property type="entry name" value="Cupin_2"/>
</dbReference>
<dbReference type="RefSeq" id="WP_073335367.1">
    <property type="nucleotide sequence ID" value="NZ_UFVR01000004.1"/>
</dbReference>
<gene>
    <name evidence="2" type="ORF">NCTC13532_01564</name>
</gene>
<evidence type="ECO:0000313" key="2">
    <source>
        <dbReference type="EMBL" id="SUX46036.1"/>
    </source>
</evidence>
<dbReference type="InterPro" id="IPR011051">
    <property type="entry name" value="RmlC_Cupin_sf"/>
</dbReference>
<dbReference type="EMBL" id="UFVR01000004">
    <property type="protein sequence ID" value="SUX46036.1"/>
    <property type="molecule type" value="Genomic_DNA"/>
</dbReference>
<name>A0A381FHL6_9FLAO</name>
<dbReference type="AlphaFoldDB" id="A0A381FHL6"/>
<dbReference type="Pfam" id="PF07883">
    <property type="entry name" value="Cupin_2"/>
    <property type="match status" value="1"/>
</dbReference>
<dbReference type="InterPro" id="IPR014710">
    <property type="entry name" value="RmlC-like_jellyroll"/>
</dbReference>
<dbReference type="CDD" id="cd02230">
    <property type="entry name" value="cupin_HP0902-like"/>
    <property type="match status" value="1"/>
</dbReference>
<dbReference type="SUPFAM" id="SSF51182">
    <property type="entry name" value="RmlC-like cupins"/>
    <property type="match status" value="1"/>
</dbReference>
<sequence>MTDTASFYEDLRYEDGKKPAVKTMIKNDFAKEIRILFRDTQEMKAHTAPFPIIVHVMEGLIDFGVDGKRHLLKKGMIIQLPAHVPHDLIALQESMVRLSLLLQKSSD</sequence>
<accession>A0A381FHL6</accession>
<dbReference type="Proteomes" id="UP000254282">
    <property type="component" value="Unassembled WGS sequence"/>
</dbReference>
<evidence type="ECO:0000259" key="1">
    <source>
        <dbReference type="Pfam" id="PF07883"/>
    </source>
</evidence>
<protein>
    <submittedName>
        <fullName evidence="2">AraC-like ligand binding domain</fullName>
    </submittedName>
</protein>
<dbReference type="PANTHER" id="PTHR37694:SF1">
    <property type="entry name" value="SLR8022 PROTEIN"/>
    <property type="match status" value="1"/>
</dbReference>
<dbReference type="PANTHER" id="PTHR37694">
    <property type="entry name" value="SLR8022 PROTEIN"/>
    <property type="match status" value="1"/>
</dbReference>
<evidence type="ECO:0000313" key="3">
    <source>
        <dbReference type="Proteomes" id="UP000254282"/>
    </source>
</evidence>
<dbReference type="Gene3D" id="2.60.120.10">
    <property type="entry name" value="Jelly Rolls"/>
    <property type="match status" value="1"/>
</dbReference>
<feature type="domain" description="Cupin type-2" evidence="1">
    <location>
        <begin position="46"/>
        <end position="98"/>
    </location>
</feature>
<proteinExistence type="predicted"/>
<reference evidence="2 3" key="1">
    <citation type="submission" date="2018-06" db="EMBL/GenBank/DDBJ databases">
        <authorList>
            <consortium name="Pathogen Informatics"/>
            <person name="Doyle S."/>
        </authorList>
    </citation>
    <scope>NUCLEOTIDE SEQUENCE [LARGE SCALE GENOMIC DNA]</scope>
    <source>
        <strain evidence="2 3">NCTC13532</strain>
    </source>
</reference>